<accession>A0A5J6X1X7</accession>
<dbReference type="RefSeq" id="WP_193001800.1">
    <property type="nucleotide sequence ID" value="NZ_CP040449.1"/>
</dbReference>
<protein>
    <submittedName>
        <fullName evidence="1">Uncharacterized protein</fullName>
    </submittedName>
</protein>
<organism evidence="1 2">
    <name type="scientific">Aeromonas simiae</name>
    <dbReference type="NCBI Taxonomy" id="218936"/>
    <lineage>
        <taxon>Bacteria</taxon>
        <taxon>Pseudomonadati</taxon>
        <taxon>Pseudomonadota</taxon>
        <taxon>Gammaproteobacteria</taxon>
        <taxon>Aeromonadales</taxon>
        <taxon>Aeromonadaceae</taxon>
        <taxon>Aeromonas</taxon>
    </lineage>
</organism>
<reference evidence="1 2" key="1">
    <citation type="submission" date="2019-05" db="EMBL/GenBank/DDBJ databases">
        <title>OXA-830, a novel chromosomally encoded expanded-spectrum class D beta-lactamase in Aeromonas simiae.</title>
        <authorList>
            <person name="Zhou W."/>
            <person name="Chen Q."/>
        </authorList>
    </citation>
    <scope>NUCLEOTIDE SEQUENCE [LARGE SCALE GENOMIC DNA]</scope>
    <source>
        <strain evidence="1 2">A6</strain>
    </source>
</reference>
<proteinExistence type="predicted"/>
<name>A0A5J6X1X7_9GAMM</name>
<dbReference type="KEGG" id="asim:FE240_14040"/>
<gene>
    <name evidence="1" type="ORF">FE240_14040</name>
</gene>
<dbReference type="EMBL" id="CP040449">
    <property type="protein sequence ID" value="QFI55715.1"/>
    <property type="molecule type" value="Genomic_DNA"/>
</dbReference>
<dbReference type="AlphaFoldDB" id="A0A5J6X1X7"/>
<evidence type="ECO:0000313" key="2">
    <source>
        <dbReference type="Proteomes" id="UP000594034"/>
    </source>
</evidence>
<sequence length="324" mass="37247">MKRAYDENGQKIPPFMSLSKRERELALRLLNAEISLSISDEDIVNHLSKNSSVLIKRANCGLDSPLNSLMGQPASHELVIKSIKSECINETNFSWIDTKNDRLCNYVWAYIRSLTKYPDASPLTMDVGIRIDGAFEASQTSHVYNNWSLDLSPTNNISKKNCIISFFDIINATNEQKIKDVEFLKLRWQSTGQKMDVKTWMENCDSKWAWSYLFENPKTGNNNPPIWFINRDNSSATKDCIVTLFDLLNEVPPARELMLRKMKSAWSQKSFRDKNNGKKSVSVVLPEKIISMLDEVCIKTDRRKNEVIIRLIQAEYEQIKKGGH</sequence>
<evidence type="ECO:0000313" key="1">
    <source>
        <dbReference type="EMBL" id="QFI55715.1"/>
    </source>
</evidence>
<keyword evidence="2" id="KW-1185">Reference proteome</keyword>
<dbReference type="Proteomes" id="UP000594034">
    <property type="component" value="Chromosome"/>
</dbReference>